<organism evidence="1 2">
    <name type="scientific">Ophiobolus disseminans</name>
    <dbReference type="NCBI Taxonomy" id="1469910"/>
    <lineage>
        <taxon>Eukaryota</taxon>
        <taxon>Fungi</taxon>
        <taxon>Dikarya</taxon>
        <taxon>Ascomycota</taxon>
        <taxon>Pezizomycotina</taxon>
        <taxon>Dothideomycetes</taxon>
        <taxon>Pleosporomycetidae</taxon>
        <taxon>Pleosporales</taxon>
        <taxon>Pleosporineae</taxon>
        <taxon>Phaeosphaeriaceae</taxon>
        <taxon>Ophiobolus</taxon>
    </lineage>
</organism>
<proteinExistence type="predicted"/>
<name>A0A6A6ZDJ2_9PLEO</name>
<dbReference type="EMBL" id="MU006247">
    <property type="protein sequence ID" value="KAF2819090.1"/>
    <property type="molecule type" value="Genomic_DNA"/>
</dbReference>
<dbReference type="Proteomes" id="UP000799424">
    <property type="component" value="Unassembled WGS sequence"/>
</dbReference>
<evidence type="ECO:0000313" key="2">
    <source>
        <dbReference type="Proteomes" id="UP000799424"/>
    </source>
</evidence>
<sequence length="228" mass="24574">MALPVLRRSRRCGTALVIVDGSGCLSDGSRRICNPDSINGELVVSWASSALEVCRTLSERHGKSPACRACRGRIKGSCTVPCDVRTIKSDPRLKHRFPTMCVCLCLSQITEATTFGGCCRYVLSALFGLAFSEEAPSPEAASLTAPITRVARRWGNMKGARKTSARCAIGCFGPCTGQLREHQRWGPPPPAARCATGGWMMLAEATSASRCGIKITSKSRPVYSQRMM</sequence>
<protein>
    <submittedName>
        <fullName evidence="1">Uncharacterized protein</fullName>
    </submittedName>
</protein>
<reference evidence="1" key="1">
    <citation type="journal article" date="2020" name="Stud. Mycol.">
        <title>101 Dothideomycetes genomes: a test case for predicting lifestyles and emergence of pathogens.</title>
        <authorList>
            <person name="Haridas S."/>
            <person name="Albert R."/>
            <person name="Binder M."/>
            <person name="Bloem J."/>
            <person name="Labutti K."/>
            <person name="Salamov A."/>
            <person name="Andreopoulos B."/>
            <person name="Baker S."/>
            <person name="Barry K."/>
            <person name="Bills G."/>
            <person name="Bluhm B."/>
            <person name="Cannon C."/>
            <person name="Castanera R."/>
            <person name="Culley D."/>
            <person name="Daum C."/>
            <person name="Ezra D."/>
            <person name="Gonzalez J."/>
            <person name="Henrissat B."/>
            <person name="Kuo A."/>
            <person name="Liang C."/>
            <person name="Lipzen A."/>
            <person name="Lutzoni F."/>
            <person name="Magnuson J."/>
            <person name="Mondo S."/>
            <person name="Nolan M."/>
            <person name="Ohm R."/>
            <person name="Pangilinan J."/>
            <person name="Park H.-J."/>
            <person name="Ramirez L."/>
            <person name="Alfaro M."/>
            <person name="Sun H."/>
            <person name="Tritt A."/>
            <person name="Yoshinaga Y."/>
            <person name="Zwiers L.-H."/>
            <person name="Turgeon B."/>
            <person name="Goodwin S."/>
            <person name="Spatafora J."/>
            <person name="Crous P."/>
            <person name="Grigoriev I."/>
        </authorList>
    </citation>
    <scope>NUCLEOTIDE SEQUENCE</scope>
    <source>
        <strain evidence="1">CBS 113818</strain>
    </source>
</reference>
<keyword evidence="2" id="KW-1185">Reference proteome</keyword>
<evidence type="ECO:0000313" key="1">
    <source>
        <dbReference type="EMBL" id="KAF2819090.1"/>
    </source>
</evidence>
<dbReference type="AlphaFoldDB" id="A0A6A6ZDJ2"/>
<accession>A0A6A6ZDJ2</accession>
<gene>
    <name evidence="1" type="ORF">CC86DRAFT_388512</name>
</gene>